<dbReference type="OrthoDB" id="77405at2759"/>
<accession>A0A9P8I5C9</accession>
<protein>
    <submittedName>
        <fullName evidence="1">Uncharacterized protein</fullName>
    </submittedName>
</protein>
<dbReference type="EMBL" id="JAGHQL010000030">
    <property type="protein sequence ID" value="KAH0543573.1"/>
    <property type="molecule type" value="Genomic_DNA"/>
</dbReference>
<evidence type="ECO:0000313" key="1">
    <source>
        <dbReference type="EMBL" id="KAH0543573.1"/>
    </source>
</evidence>
<name>A0A9P8I5C9_9PEZI</name>
<comment type="caution">
    <text evidence="1">The sequence shown here is derived from an EMBL/GenBank/DDBJ whole genome shotgun (WGS) entry which is preliminary data.</text>
</comment>
<dbReference type="AlphaFoldDB" id="A0A9P8I5C9"/>
<organism evidence="1 2">
    <name type="scientific">Glutinoglossum americanum</name>
    <dbReference type="NCBI Taxonomy" id="1670608"/>
    <lineage>
        <taxon>Eukaryota</taxon>
        <taxon>Fungi</taxon>
        <taxon>Dikarya</taxon>
        <taxon>Ascomycota</taxon>
        <taxon>Pezizomycotina</taxon>
        <taxon>Geoglossomycetes</taxon>
        <taxon>Geoglossales</taxon>
        <taxon>Geoglossaceae</taxon>
        <taxon>Glutinoglossum</taxon>
    </lineage>
</organism>
<gene>
    <name evidence="1" type="ORF">FGG08_002134</name>
</gene>
<dbReference type="Proteomes" id="UP000698800">
    <property type="component" value="Unassembled WGS sequence"/>
</dbReference>
<evidence type="ECO:0000313" key="2">
    <source>
        <dbReference type="Proteomes" id="UP000698800"/>
    </source>
</evidence>
<sequence length="446" mass="48520">MASGGVYSTPDSFTVCFMRAHQHLDAGVALKLRETHPKHANEMASHINKIYALLIEVQDDTEPVFTGNDLIAYDTTKGLAKASGISSLGLVSPVEIGVNDRLAPLPPEQSKGPIPTPAANVAAGSQGQPQILTEVSDLPEQRPPIVRLFGHDSQEVQALPMTAIPQITSLNTSIPAPQSWASVTANGIEAKTIQQAARITLSQLTGMPGAVLSSLPLTAERALETRVVWIYNCPRRIKLTDITELIHEGPVKSISFNSDPKAATARVVHIVFYLARDAALFLESAKTFTHPTWVRDLRFEAGEPHPDDNVLRLMDPPVNARRRLTVVRSGLFGGHMAESAFYQEILRVVPRSAVELIFYYNRGNATVVLGSVANAMDLKNHFDDQAKIGSSTFGGVQANFSKDPCEHAMRLVSDKMRDRHWQQAKKEGLVKCGSRTASRGGKGSKN</sequence>
<proteinExistence type="predicted"/>
<keyword evidence="2" id="KW-1185">Reference proteome</keyword>
<reference evidence="1" key="1">
    <citation type="submission" date="2021-03" db="EMBL/GenBank/DDBJ databases">
        <title>Comparative genomics and phylogenomic investigation of the class Geoglossomycetes provide insights into ecological specialization and systematics.</title>
        <authorList>
            <person name="Melie T."/>
            <person name="Pirro S."/>
            <person name="Miller A.N."/>
            <person name="Quandt A."/>
        </authorList>
    </citation>
    <scope>NUCLEOTIDE SEQUENCE</scope>
    <source>
        <strain evidence="1">GBOQ0MN5Z8</strain>
    </source>
</reference>